<name>A0A1C3VM53_9HYPH</name>
<feature type="transmembrane region" description="Helical" evidence="1">
    <location>
        <begin position="245"/>
        <end position="268"/>
    </location>
</feature>
<dbReference type="GO" id="GO:0016020">
    <property type="term" value="C:membrane"/>
    <property type="evidence" value="ECO:0007669"/>
    <property type="project" value="InterPro"/>
</dbReference>
<dbReference type="SUPFAM" id="SSF103481">
    <property type="entry name" value="Multidrug resistance efflux transporter EmrE"/>
    <property type="match status" value="2"/>
</dbReference>
<dbReference type="EMBL" id="FMAF01000005">
    <property type="protein sequence ID" value="SCB28832.1"/>
    <property type="molecule type" value="Genomic_DNA"/>
</dbReference>
<dbReference type="AlphaFoldDB" id="A0A1C3VM53"/>
<feature type="transmembrane region" description="Helical" evidence="1">
    <location>
        <begin position="161"/>
        <end position="178"/>
    </location>
</feature>
<feature type="domain" description="EamA" evidence="2">
    <location>
        <begin position="187"/>
        <end position="314"/>
    </location>
</feature>
<organism evidence="3 4">
    <name type="scientific">Rhizobium lusitanum</name>
    <dbReference type="NCBI Taxonomy" id="293958"/>
    <lineage>
        <taxon>Bacteria</taxon>
        <taxon>Pseudomonadati</taxon>
        <taxon>Pseudomonadota</taxon>
        <taxon>Alphaproteobacteria</taxon>
        <taxon>Hyphomicrobiales</taxon>
        <taxon>Rhizobiaceae</taxon>
        <taxon>Rhizobium/Agrobacterium group</taxon>
        <taxon>Rhizobium</taxon>
    </lineage>
</organism>
<protein>
    <submittedName>
        <fullName evidence="3">Permease of the drug/metabolite transporter (DMT) superfamily</fullName>
    </submittedName>
</protein>
<feature type="domain" description="EamA" evidence="2">
    <location>
        <begin position="46"/>
        <end position="178"/>
    </location>
</feature>
<evidence type="ECO:0000259" key="2">
    <source>
        <dbReference type="Pfam" id="PF00892"/>
    </source>
</evidence>
<dbReference type="Gene3D" id="1.10.3730.20">
    <property type="match status" value="1"/>
</dbReference>
<feature type="transmembrane region" description="Helical" evidence="1">
    <location>
        <begin position="47"/>
        <end position="65"/>
    </location>
</feature>
<gene>
    <name evidence="3" type="ORF">GA0061101_105529</name>
</gene>
<keyword evidence="1" id="KW-1133">Transmembrane helix</keyword>
<feature type="transmembrane region" description="Helical" evidence="1">
    <location>
        <begin position="105"/>
        <end position="127"/>
    </location>
</feature>
<dbReference type="InterPro" id="IPR000620">
    <property type="entry name" value="EamA_dom"/>
</dbReference>
<feature type="transmembrane region" description="Helical" evidence="1">
    <location>
        <begin position="77"/>
        <end position="93"/>
    </location>
</feature>
<evidence type="ECO:0000313" key="3">
    <source>
        <dbReference type="EMBL" id="SCB28832.1"/>
    </source>
</evidence>
<evidence type="ECO:0000256" key="1">
    <source>
        <dbReference type="SAM" id="Phobius"/>
    </source>
</evidence>
<reference evidence="3 4" key="1">
    <citation type="submission" date="2016-08" db="EMBL/GenBank/DDBJ databases">
        <authorList>
            <person name="Seilhamer J.J."/>
        </authorList>
    </citation>
    <scope>NUCLEOTIDE SEQUENCE [LARGE SCALE GENOMIC DNA]</scope>
    <source>
        <strain evidence="3 4">P1-7</strain>
    </source>
</reference>
<feature type="transmembrane region" description="Helical" evidence="1">
    <location>
        <begin position="184"/>
        <end position="204"/>
    </location>
</feature>
<dbReference type="Pfam" id="PF00892">
    <property type="entry name" value="EamA"/>
    <property type="match status" value="2"/>
</dbReference>
<dbReference type="PANTHER" id="PTHR22911">
    <property type="entry name" value="ACYL-MALONYL CONDENSING ENZYME-RELATED"/>
    <property type="match status" value="1"/>
</dbReference>
<feature type="transmembrane region" description="Helical" evidence="1">
    <location>
        <begin position="133"/>
        <end position="154"/>
    </location>
</feature>
<sequence length="341" mass="36998">MTIALQRTIEFRHHEKTSDYNLLKTALIQTDNPETRFFMRLTKNMQGALFMAASMAGFCSSDALSKTVIVSMNAGEIIFIRGLFTAFLVYLLARRMGALRSWKVILQPMIALRIACEAIAAATYITALGMMPIANASAIQQAVPLAVTLGAVVFLKEPVGWRRWAAITVGFLGVLIIIRPGPEGFTTGALLAIACMFATAARDLSTRCISKDVPSLMVTVCTAISISVFGALCIVPLGGWQPVSITSLLQILLASILVLIGYQAVILAMRTGEISFVAPFRYLSLIWSALLGLLVFGEMPDSWAIIGAAIVIASGIYTFYRENKRRAAERVAQESEPRVPA</sequence>
<accession>A0A1C3VM53</accession>
<keyword evidence="1" id="KW-0812">Transmembrane</keyword>
<dbReference type="PANTHER" id="PTHR22911:SF135">
    <property type="entry name" value="BLR4310 PROTEIN"/>
    <property type="match status" value="1"/>
</dbReference>
<feature type="transmembrane region" description="Helical" evidence="1">
    <location>
        <begin position="303"/>
        <end position="320"/>
    </location>
</feature>
<dbReference type="Proteomes" id="UP000199205">
    <property type="component" value="Unassembled WGS sequence"/>
</dbReference>
<evidence type="ECO:0000313" key="4">
    <source>
        <dbReference type="Proteomes" id="UP000199205"/>
    </source>
</evidence>
<feature type="transmembrane region" description="Helical" evidence="1">
    <location>
        <begin position="280"/>
        <end position="297"/>
    </location>
</feature>
<dbReference type="InterPro" id="IPR037185">
    <property type="entry name" value="EmrE-like"/>
</dbReference>
<feature type="transmembrane region" description="Helical" evidence="1">
    <location>
        <begin position="216"/>
        <end position="239"/>
    </location>
</feature>
<keyword evidence="1" id="KW-0472">Membrane</keyword>
<proteinExistence type="predicted"/>